<evidence type="ECO:0000313" key="10">
    <source>
        <dbReference type="EMBL" id="WEK38423.1"/>
    </source>
</evidence>
<keyword evidence="2 7" id="KW-0813">Transport</keyword>
<proteinExistence type="inferred from homology"/>
<dbReference type="InterPro" id="IPR023996">
    <property type="entry name" value="TonB-dep_OMP_SusC/RagA"/>
</dbReference>
<keyword evidence="5 7" id="KW-0472">Membrane</keyword>
<dbReference type="NCBIfam" id="TIGR04057">
    <property type="entry name" value="SusC_RagA_signa"/>
    <property type="match status" value="1"/>
</dbReference>
<keyword evidence="3 7" id="KW-1134">Transmembrane beta strand</keyword>
<evidence type="ECO:0000259" key="9">
    <source>
        <dbReference type="Pfam" id="PF07715"/>
    </source>
</evidence>
<evidence type="ECO:0000256" key="6">
    <source>
        <dbReference type="ARBA" id="ARBA00023237"/>
    </source>
</evidence>
<evidence type="ECO:0000256" key="8">
    <source>
        <dbReference type="SAM" id="SignalP"/>
    </source>
</evidence>
<evidence type="ECO:0000256" key="1">
    <source>
        <dbReference type="ARBA" id="ARBA00004571"/>
    </source>
</evidence>
<keyword evidence="4 7" id="KW-0812">Transmembrane</keyword>
<dbReference type="Gene3D" id="2.60.40.1120">
    <property type="entry name" value="Carboxypeptidase-like, regulatory domain"/>
    <property type="match status" value="1"/>
</dbReference>
<evidence type="ECO:0000256" key="7">
    <source>
        <dbReference type="PROSITE-ProRule" id="PRU01360"/>
    </source>
</evidence>
<dbReference type="InterPro" id="IPR012910">
    <property type="entry name" value="Plug_dom"/>
</dbReference>
<evidence type="ECO:0000313" key="11">
    <source>
        <dbReference type="Proteomes" id="UP001220610"/>
    </source>
</evidence>
<dbReference type="GO" id="GO:0009279">
    <property type="term" value="C:cell outer membrane"/>
    <property type="evidence" value="ECO:0007669"/>
    <property type="project" value="UniProtKB-SubCell"/>
</dbReference>
<dbReference type="InterPro" id="IPR037066">
    <property type="entry name" value="Plug_dom_sf"/>
</dbReference>
<dbReference type="SUPFAM" id="SSF56935">
    <property type="entry name" value="Porins"/>
    <property type="match status" value="1"/>
</dbReference>
<comment type="subcellular location">
    <subcellularLocation>
        <location evidence="1 7">Cell outer membrane</location>
        <topology evidence="1 7">Multi-pass membrane protein</topology>
    </subcellularLocation>
</comment>
<evidence type="ECO:0000256" key="2">
    <source>
        <dbReference type="ARBA" id="ARBA00022448"/>
    </source>
</evidence>
<keyword evidence="6 7" id="KW-0998">Cell outer membrane</keyword>
<feature type="chain" id="PRO_5042497656" evidence="8">
    <location>
        <begin position="25"/>
        <end position="1058"/>
    </location>
</feature>
<accession>A0AAJ5WXL6</accession>
<dbReference type="InterPro" id="IPR023997">
    <property type="entry name" value="TonB-dep_OMP_SusC/RagA_CS"/>
</dbReference>
<organism evidence="10 11">
    <name type="scientific">Candidatus Pseudobacter hemicellulosilyticus</name>
    <dbReference type="NCBI Taxonomy" id="3121375"/>
    <lineage>
        <taxon>Bacteria</taxon>
        <taxon>Pseudomonadati</taxon>
        <taxon>Bacteroidota</taxon>
        <taxon>Chitinophagia</taxon>
        <taxon>Chitinophagales</taxon>
        <taxon>Chitinophagaceae</taxon>
        <taxon>Pseudobacter</taxon>
    </lineage>
</organism>
<dbReference type="SUPFAM" id="SSF49464">
    <property type="entry name" value="Carboxypeptidase regulatory domain-like"/>
    <property type="match status" value="1"/>
</dbReference>
<dbReference type="Gene3D" id="2.170.130.10">
    <property type="entry name" value="TonB-dependent receptor, plug domain"/>
    <property type="match status" value="1"/>
</dbReference>
<dbReference type="Proteomes" id="UP001220610">
    <property type="component" value="Chromosome"/>
</dbReference>
<dbReference type="AlphaFoldDB" id="A0AAJ5WXL6"/>
<keyword evidence="8" id="KW-0732">Signal</keyword>
<dbReference type="Pfam" id="PF07715">
    <property type="entry name" value="Plug"/>
    <property type="match status" value="1"/>
</dbReference>
<dbReference type="InterPro" id="IPR008969">
    <property type="entry name" value="CarboxyPept-like_regulatory"/>
</dbReference>
<feature type="domain" description="TonB-dependent receptor plug" evidence="9">
    <location>
        <begin position="121"/>
        <end position="239"/>
    </location>
</feature>
<dbReference type="EMBL" id="CP119311">
    <property type="protein sequence ID" value="WEK38423.1"/>
    <property type="molecule type" value="Genomic_DNA"/>
</dbReference>
<comment type="similarity">
    <text evidence="7">Belongs to the TonB-dependent receptor family.</text>
</comment>
<dbReference type="InterPro" id="IPR039426">
    <property type="entry name" value="TonB-dep_rcpt-like"/>
</dbReference>
<evidence type="ECO:0000256" key="3">
    <source>
        <dbReference type="ARBA" id="ARBA00022452"/>
    </source>
</evidence>
<dbReference type="NCBIfam" id="TIGR04056">
    <property type="entry name" value="OMP_RagA_SusC"/>
    <property type="match status" value="1"/>
</dbReference>
<name>A0AAJ5WXL6_9BACT</name>
<reference evidence="10" key="1">
    <citation type="submission" date="2023-03" db="EMBL/GenBank/DDBJ databases">
        <title>Andean soil-derived lignocellulolytic bacterial consortium as a source of novel taxa and putative plastic-active enzymes.</title>
        <authorList>
            <person name="Diaz-Garcia L."/>
            <person name="Chuvochina M."/>
            <person name="Feuerriegel G."/>
            <person name="Bunk B."/>
            <person name="Sproer C."/>
            <person name="Streit W.R."/>
            <person name="Rodriguez L.M."/>
            <person name="Overmann J."/>
            <person name="Jimenez D.J."/>
        </authorList>
    </citation>
    <scope>NUCLEOTIDE SEQUENCE</scope>
    <source>
        <strain evidence="10">MAG 7</strain>
    </source>
</reference>
<gene>
    <name evidence="10" type="ORF">P0Y53_13030</name>
</gene>
<dbReference type="Gene3D" id="2.40.170.20">
    <property type="entry name" value="TonB-dependent receptor, beta-barrel domain"/>
    <property type="match status" value="1"/>
</dbReference>
<dbReference type="PROSITE" id="PS52016">
    <property type="entry name" value="TONB_DEPENDENT_REC_3"/>
    <property type="match status" value="1"/>
</dbReference>
<protein>
    <submittedName>
        <fullName evidence="10">TonB-dependent receptor</fullName>
    </submittedName>
</protein>
<dbReference type="InterPro" id="IPR036942">
    <property type="entry name" value="Beta-barrel_TonB_sf"/>
</dbReference>
<keyword evidence="10" id="KW-0675">Receptor</keyword>
<feature type="signal peptide" evidence="8">
    <location>
        <begin position="1"/>
        <end position="24"/>
    </location>
</feature>
<sequence length="1058" mass="116077">MFTAQIRFAALFLMLSFFHQNLTAQHSTKTVTGTVVDDQGNPLPNATIKSRSQERNVLTNENGFFTIVIPASDTVLVVSYVGMQTREFPIRGNGLQRIVLSGVVNSLSDVVVIGYGTARKANLTTAQTSISAKELNRTVNTTIEQAMQGRAPGVYITQNSGQPGGGMSVNIRGIASIFGTTEPLYVVDGVQLQPTPLTLGAQSSSNPLAGFNPGDIEDIQILQGPSATAIYGSRATNGVVLITTRRGKSGDVRIGYNFQQSIQGPPKKLDVMNLREYAQMVKEYHVIAGGETPLEFLDPSLLGDGTDWQKELFGNAPMAKHQLTLSGGTDKSTYYISADYLDQKGVAEGSGFKRTSFRLNLDNKLSKRINLGLNLSYNQTKENLTTSQENIIINALQLSPQVPVKNLDGTWGGADENNGANIYAPVNPLAIASMVTNENNRKQFLGGANLTVKLLEGLQFRTSFSTDLNYSLASYFIPKYKIGWAENPTASFTNRSTQSTYWNWNQLLEYNKTWGEHHLTVMASHEAQKSEWRNLSGGRTGFLTNNILDLSAGDNLTSVTAGGSSLWAMESYLARAQYNYADRYLLSASFRADGSANFGPENRWGYFPSASAAWRVSNEKFFTLDFISELKLRLEGGLTGNQGGGSYIYSPLVAGVSPNGTGFLPSRYKNPGLKWEETMTRNIGLNIGFAKNRIEIEADYYLKATNNLLLEATVPWYMGSNGTGSISPQVMNIGELENKGWSVTLKTVNIRNKDFTWSSNLNLSAFKTSIKKFYNNSAKLDRTSWWLDNWTQRSVVGEAPWLFLGYKEDGLFTSIDDINESPVPVDNDGKRLPVDPVTGIWVGDVKFKDISGPNGVPDGIIDSYDLTFIGNPWPKLFGGFTNTFSYKGFDLSVLITGTYGNDVYNYAARVNSNPNNINLSRNLLKNAMNYARVVDDGGGKAHLDNPGTDVARISHGPNNNYTRITDKWVEDGSFLRVKNITLTYNFSPELLRGLKIVQGARIGFSAQNLLTLTGYNGMDPEIGSYTGRDAAGTNQAIGIDNGRYPLTPVYTFSFGIDF</sequence>
<evidence type="ECO:0000256" key="4">
    <source>
        <dbReference type="ARBA" id="ARBA00022692"/>
    </source>
</evidence>
<evidence type="ECO:0000256" key="5">
    <source>
        <dbReference type="ARBA" id="ARBA00023136"/>
    </source>
</evidence>
<dbReference type="Pfam" id="PF13715">
    <property type="entry name" value="CarbopepD_reg_2"/>
    <property type="match status" value="1"/>
</dbReference>